<sequence length="147" mass="16577">MGRRRSIFSGLVPLPFFCRRPPKKDGGRSFRGAVPPIGFCGGARLPSSQSNSTTFWSFLTRRSVFEMSETTFTDFCRLQKPDGNFFGSDGISSSCPKTEKKAEERLEEDRSLDNPDPSFRTLVFDVSRGRRLPVSATKREEQNVEVL</sequence>
<evidence type="ECO:0000313" key="2">
    <source>
        <dbReference type="EMBL" id="CAD5226194.1"/>
    </source>
</evidence>
<evidence type="ECO:0000313" key="3">
    <source>
        <dbReference type="EMBL" id="CAG9115547.1"/>
    </source>
</evidence>
<evidence type="ECO:0000313" key="4">
    <source>
        <dbReference type="Proteomes" id="UP000095284"/>
    </source>
</evidence>
<dbReference type="EMBL" id="CAJFCV020000004">
    <property type="protein sequence ID" value="CAG9115547.1"/>
    <property type="molecule type" value="Genomic_DNA"/>
</dbReference>
<evidence type="ECO:0000256" key="1">
    <source>
        <dbReference type="SAM" id="MobiDB-lite"/>
    </source>
</evidence>
<dbReference type="EMBL" id="CAJFDI010000004">
    <property type="protein sequence ID" value="CAD5226194.1"/>
    <property type="molecule type" value="Genomic_DNA"/>
</dbReference>
<name>A0A1I7RHN8_BURXY</name>
<reference evidence="6" key="1">
    <citation type="submission" date="2016-11" db="UniProtKB">
        <authorList>
            <consortium name="WormBaseParasite"/>
        </authorList>
    </citation>
    <scope>IDENTIFICATION</scope>
</reference>
<organism evidence="4 6">
    <name type="scientific">Bursaphelenchus xylophilus</name>
    <name type="common">Pinewood nematode worm</name>
    <name type="synonym">Aphelenchoides xylophilus</name>
    <dbReference type="NCBI Taxonomy" id="6326"/>
    <lineage>
        <taxon>Eukaryota</taxon>
        <taxon>Metazoa</taxon>
        <taxon>Ecdysozoa</taxon>
        <taxon>Nematoda</taxon>
        <taxon>Chromadorea</taxon>
        <taxon>Rhabditida</taxon>
        <taxon>Tylenchina</taxon>
        <taxon>Tylenchomorpha</taxon>
        <taxon>Aphelenchoidea</taxon>
        <taxon>Aphelenchoididae</taxon>
        <taxon>Bursaphelenchus</taxon>
    </lineage>
</organism>
<dbReference type="Proteomes" id="UP000095284">
    <property type="component" value="Unplaced"/>
</dbReference>
<dbReference type="Proteomes" id="UP000659654">
    <property type="component" value="Unassembled WGS sequence"/>
</dbReference>
<gene>
    <name evidence="2" type="ORF">BXYJ_LOCUS8923</name>
</gene>
<evidence type="ECO:0000313" key="5">
    <source>
        <dbReference type="Proteomes" id="UP000659654"/>
    </source>
</evidence>
<reference evidence="3" key="2">
    <citation type="submission" date="2020-08" db="EMBL/GenBank/DDBJ databases">
        <authorList>
            <person name="Kikuchi T."/>
        </authorList>
    </citation>
    <scope>NUCLEOTIDE SEQUENCE</scope>
    <source>
        <strain evidence="2">Ka4C1</strain>
    </source>
</reference>
<dbReference type="AlphaFoldDB" id="A0A1I7RHN8"/>
<feature type="compositionally biased region" description="Basic and acidic residues" evidence="1">
    <location>
        <begin position="97"/>
        <end position="113"/>
    </location>
</feature>
<dbReference type="Proteomes" id="UP000582659">
    <property type="component" value="Unassembled WGS sequence"/>
</dbReference>
<feature type="region of interest" description="Disordered" evidence="1">
    <location>
        <begin position="89"/>
        <end position="118"/>
    </location>
</feature>
<protein>
    <submittedName>
        <fullName evidence="2">(pine wood nematode) hypothetical protein</fullName>
    </submittedName>
</protein>
<proteinExistence type="predicted"/>
<accession>A0A1I7RHN8</accession>
<keyword evidence="5" id="KW-1185">Reference proteome</keyword>
<evidence type="ECO:0000313" key="6">
    <source>
        <dbReference type="WBParaSite" id="BXY_0021600.1"/>
    </source>
</evidence>
<dbReference type="WBParaSite" id="BXY_0021600.1">
    <property type="protein sequence ID" value="BXY_0021600.1"/>
    <property type="gene ID" value="BXY_0021600"/>
</dbReference>